<dbReference type="InterPro" id="IPR001647">
    <property type="entry name" value="HTH_TetR"/>
</dbReference>
<organism evidence="4 5">
    <name type="scientific">Tetragenococcus solitarius</name>
    <dbReference type="NCBI Taxonomy" id="71453"/>
    <lineage>
        <taxon>Bacteria</taxon>
        <taxon>Bacillati</taxon>
        <taxon>Bacillota</taxon>
        <taxon>Bacilli</taxon>
        <taxon>Lactobacillales</taxon>
        <taxon>Enterococcaceae</taxon>
        <taxon>Tetragenococcus</taxon>
    </lineage>
</organism>
<name>A0ABP6L084_9ENTE</name>
<keyword evidence="1 2" id="KW-0238">DNA-binding</keyword>
<dbReference type="PANTHER" id="PTHR43479">
    <property type="entry name" value="ACREF/ENVCD OPERON REPRESSOR-RELATED"/>
    <property type="match status" value="1"/>
</dbReference>
<dbReference type="Pfam" id="PF00440">
    <property type="entry name" value="TetR_N"/>
    <property type="match status" value="1"/>
</dbReference>
<dbReference type="Proteomes" id="UP001501577">
    <property type="component" value="Unassembled WGS sequence"/>
</dbReference>
<dbReference type="PANTHER" id="PTHR43479:SF11">
    <property type="entry name" value="ACREF_ENVCD OPERON REPRESSOR-RELATED"/>
    <property type="match status" value="1"/>
</dbReference>
<dbReference type="PROSITE" id="PS50977">
    <property type="entry name" value="HTH_TETR_2"/>
    <property type="match status" value="1"/>
</dbReference>
<comment type="caution">
    <text evidence="4">The sequence shown here is derived from an EMBL/GenBank/DDBJ whole genome shotgun (WGS) entry which is preliminary data.</text>
</comment>
<protein>
    <submittedName>
        <fullName evidence="4">TetR/AcrR family transcriptional regulator</fullName>
    </submittedName>
</protein>
<gene>
    <name evidence="4" type="ORF">GCM10019998_23090</name>
</gene>
<dbReference type="Gene3D" id="1.10.357.10">
    <property type="entry name" value="Tetracycline Repressor, domain 2"/>
    <property type="match status" value="1"/>
</dbReference>
<dbReference type="PRINTS" id="PR00455">
    <property type="entry name" value="HTHTETR"/>
</dbReference>
<evidence type="ECO:0000259" key="3">
    <source>
        <dbReference type="PROSITE" id="PS50977"/>
    </source>
</evidence>
<accession>A0ABP6L084</accession>
<dbReference type="SUPFAM" id="SSF46689">
    <property type="entry name" value="Homeodomain-like"/>
    <property type="match status" value="1"/>
</dbReference>
<evidence type="ECO:0000256" key="1">
    <source>
        <dbReference type="ARBA" id="ARBA00023125"/>
    </source>
</evidence>
<feature type="DNA-binding region" description="H-T-H motif" evidence="2">
    <location>
        <begin position="25"/>
        <end position="44"/>
    </location>
</feature>
<dbReference type="InterPro" id="IPR050624">
    <property type="entry name" value="HTH-type_Tx_Regulator"/>
</dbReference>
<sequence>MRDKKNDLDQAAYEVFSENGYKNTNISAIVKRAGIAVGSFYNFYQSKEEIFLNVYVKENDRVRNQLIEQIDWKSEPATVIDQLFDYTLQAISNNKILNEWNKSNISKTLHDYYSGAGVKSYNFHHFLLKKFEEWLNKGNFSEEEKKKVLKVYSLIYYIDTHLSERDFDGYNETLGVLVKYFVRGLFS</sequence>
<keyword evidence="5" id="KW-1185">Reference proteome</keyword>
<evidence type="ECO:0000313" key="4">
    <source>
        <dbReference type="EMBL" id="GAA3025995.1"/>
    </source>
</evidence>
<dbReference type="EMBL" id="BAAAXQ010000077">
    <property type="protein sequence ID" value="GAA3025995.1"/>
    <property type="molecule type" value="Genomic_DNA"/>
</dbReference>
<feature type="domain" description="HTH tetR-type" evidence="3">
    <location>
        <begin position="2"/>
        <end position="62"/>
    </location>
</feature>
<dbReference type="InterPro" id="IPR009057">
    <property type="entry name" value="Homeodomain-like_sf"/>
</dbReference>
<reference evidence="5" key="1">
    <citation type="journal article" date="2019" name="Int. J. Syst. Evol. Microbiol.">
        <title>The Global Catalogue of Microorganisms (GCM) 10K type strain sequencing project: providing services to taxonomists for standard genome sequencing and annotation.</title>
        <authorList>
            <consortium name="The Broad Institute Genomics Platform"/>
            <consortium name="The Broad Institute Genome Sequencing Center for Infectious Disease"/>
            <person name="Wu L."/>
            <person name="Ma J."/>
        </authorList>
    </citation>
    <scope>NUCLEOTIDE SEQUENCE [LARGE SCALE GENOMIC DNA]</scope>
    <source>
        <strain evidence="5">JCM 8736</strain>
    </source>
</reference>
<evidence type="ECO:0000256" key="2">
    <source>
        <dbReference type="PROSITE-ProRule" id="PRU00335"/>
    </source>
</evidence>
<proteinExistence type="predicted"/>
<evidence type="ECO:0000313" key="5">
    <source>
        <dbReference type="Proteomes" id="UP001501577"/>
    </source>
</evidence>